<dbReference type="Gene3D" id="2.70.70.10">
    <property type="entry name" value="Glucose Permease (Domain IIA)"/>
    <property type="match status" value="1"/>
</dbReference>
<dbReference type="Pfam" id="PF01551">
    <property type="entry name" value="Peptidase_M23"/>
    <property type="match status" value="1"/>
</dbReference>
<evidence type="ECO:0000259" key="2">
    <source>
        <dbReference type="Pfam" id="PF01551"/>
    </source>
</evidence>
<dbReference type="STRING" id="1797457.A2160_01040"/>
<dbReference type="AlphaFoldDB" id="A0A1F5E814"/>
<proteinExistence type="predicted"/>
<dbReference type="PANTHER" id="PTHR21666:SF270">
    <property type="entry name" value="MUREIN HYDROLASE ACTIVATOR ENVC"/>
    <property type="match status" value="1"/>
</dbReference>
<feature type="domain" description="M23ase beta-sheet core" evidence="2">
    <location>
        <begin position="45"/>
        <end position="140"/>
    </location>
</feature>
<protein>
    <recommendedName>
        <fullName evidence="2">M23ase beta-sheet core domain-containing protein</fullName>
    </recommendedName>
</protein>
<sequence>MPNEQLWDPTAHIAQRSTPNAGQVSPTGQFIWPAAGILTQYFKWYHPAVDIANSGAPDVLAADAGTVIASSWDGSGYGNRVIIDHGNGYQTLYGHMQQLYVRPNQTVKRGDPVGKMGSTGRSSGIHLHLEIRLNGIAQDPLRFLQ</sequence>
<feature type="compositionally biased region" description="Polar residues" evidence="1">
    <location>
        <begin position="15"/>
        <end position="24"/>
    </location>
</feature>
<feature type="region of interest" description="Disordered" evidence="1">
    <location>
        <begin position="1"/>
        <end position="24"/>
    </location>
</feature>
<organism evidence="3 4">
    <name type="scientific">Candidatus Beckwithbacteria bacterium RBG_13_42_9</name>
    <dbReference type="NCBI Taxonomy" id="1797457"/>
    <lineage>
        <taxon>Bacteria</taxon>
        <taxon>Candidatus Beckwithiibacteriota</taxon>
    </lineage>
</organism>
<dbReference type="GO" id="GO:0004222">
    <property type="term" value="F:metalloendopeptidase activity"/>
    <property type="evidence" value="ECO:0007669"/>
    <property type="project" value="TreeGrafter"/>
</dbReference>
<evidence type="ECO:0000313" key="3">
    <source>
        <dbReference type="EMBL" id="OGD63505.1"/>
    </source>
</evidence>
<dbReference type="Proteomes" id="UP000177006">
    <property type="component" value="Unassembled WGS sequence"/>
</dbReference>
<comment type="caution">
    <text evidence="3">The sequence shown here is derived from an EMBL/GenBank/DDBJ whole genome shotgun (WGS) entry which is preliminary data.</text>
</comment>
<dbReference type="PANTHER" id="PTHR21666">
    <property type="entry name" value="PEPTIDASE-RELATED"/>
    <property type="match status" value="1"/>
</dbReference>
<accession>A0A1F5E814</accession>
<dbReference type="CDD" id="cd12797">
    <property type="entry name" value="M23_peptidase"/>
    <property type="match status" value="1"/>
</dbReference>
<dbReference type="InterPro" id="IPR016047">
    <property type="entry name" value="M23ase_b-sheet_dom"/>
</dbReference>
<reference evidence="3 4" key="1">
    <citation type="journal article" date="2016" name="Nat. Commun.">
        <title>Thousands of microbial genomes shed light on interconnected biogeochemical processes in an aquifer system.</title>
        <authorList>
            <person name="Anantharaman K."/>
            <person name="Brown C.T."/>
            <person name="Hug L.A."/>
            <person name="Sharon I."/>
            <person name="Castelle C.J."/>
            <person name="Probst A.J."/>
            <person name="Thomas B.C."/>
            <person name="Singh A."/>
            <person name="Wilkins M.J."/>
            <person name="Karaoz U."/>
            <person name="Brodie E.L."/>
            <person name="Williams K.H."/>
            <person name="Hubbard S.S."/>
            <person name="Banfield J.F."/>
        </authorList>
    </citation>
    <scope>NUCLEOTIDE SEQUENCE [LARGE SCALE GENOMIC DNA]</scope>
</reference>
<name>A0A1F5E814_9BACT</name>
<dbReference type="InterPro" id="IPR011055">
    <property type="entry name" value="Dup_hybrid_motif"/>
</dbReference>
<evidence type="ECO:0000313" key="4">
    <source>
        <dbReference type="Proteomes" id="UP000177006"/>
    </source>
</evidence>
<dbReference type="EMBL" id="MEZK01000009">
    <property type="protein sequence ID" value="OGD63505.1"/>
    <property type="molecule type" value="Genomic_DNA"/>
</dbReference>
<dbReference type="SUPFAM" id="SSF51261">
    <property type="entry name" value="Duplicated hybrid motif"/>
    <property type="match status" value="1"/>
</dbReference>
<dbReference type="InterPro" id="IPR050570">
    <property type="entry name" value="Cell_wall_metabolism_enzyme"/>
</dbReference>
<gene>
    <name evidence="3" type="ORF">A2160_01040</name>
</gene>
<evidence type="ECO:0000256" key="1">
    <source>
        <dbReference type="SAM" id="MobiDB-lite"/>
    </source>
</evidence>